<gene>
    <name evidence="2" type="ORF">BAE44_0018931</name>
</gene>
<dbReference type="AlphaFoldDB" id="A0A1E5V4P9"/>
<accession>A0A1E5V4P9</accession>
<feature type="non-terminal residue" evidence="2">
    <location>
        <position position="1"/>
    </location>
</feature>
<reference evidence="2 3" key="1">
    <citation type="submission" date="2016-09" db="EMBL/GenBank/DDBJ databases">
        <title>The draft genome of Dichanthelium oligosanthes: A C3 panicoid grass species.</title>
        <authorList>
            <person name="Studer A.J."/>
            <person name="Schnable J.C."/>
            <person name="Brutnell T.P."/>
        </authorList>
    </citation>
    <scope>NUCLEOTIDE SEQUENCE [LARGE SCALE GENOMIC DNA]</scope>
    <source>
        <strain evidence="3">cv. Kellogg 1175</strain>
        <tissue evidence="2">Leaf</tissue>
    </source>
</reference>
<keyword evidence="3" id="KW-1185">Reference proteome</keyword>
<feature type="transmembrane region" description="Helical" evidence="1">
    <location>
        <begin position="68"/>
        <end position="88"/>
    </location>
</feature>
<dbReference type="PANTHER" id="PTHR35547">
    <property type="entry name" value="OS06G0249350 PROTEIN-RELATED"/>
    <property type="match status" value="1"/>
</dbReference>
<evidence type="ECO:0000313" key="3">
    <source>
        <dbReference type="Proteomes" id="UP000095767"/>
    </source>
</evidence>
<keyword evidence="1" id="KW-1133">Transmembrane helix</keyword>
<evidence type="ECO:0000256" key="1">
    <source>
        <dbReference type="SAM" id="Phobius"/>
    </source>
</evidence>
<sequence>LLVLAVLGAEARPLGGGDGWAVSGEGPLPGGGVFIVETLRRLYLQQLGGPGASCQTNSPNNGCMARGFAAVLVILMVIMVFLAISGAARPLSGEVWSPAGEETVSGDGVVQFLRQMYLQQLGAGPSCGTNSSNGGCLTKFVVAVVLTATIMSFLVTSSSARPLGGGGLGAGDAVVSGKHILQLLRQLYLQQLGASPSCQTNSSNGGCPQPPSG</sequence>
<proteinExistence type="predicted"/>
<dbReference type="PANTHER" id="PTHR35547:SF17">
    <property type="match status" value="1"/>
</dbReference>
<dbReference type="OrthoDB" id="693854at2759"/>
<organism evidence="2 3">
    <name type="scientific">Dichanthelium oligosanthes</name>
    <dbReference type="NCBI Taxonomy" id="888268"/>
    <lineage>
        <taxon>Eukaryota</taxon>
        <taxon>Viridiplantae</taxon>
        <taxon>Streptophyta</taxon>
        <taxon>Embryophyta</taxon>
        <taxon>Tracheophyta</taxon>
        <taxon>Spermatophyta</taxon>
        <taxon>Magnoliopsida</taxon>
        <taxon>Liliopsida</taxon>
        <taxon>Poales</taxon>
        <taxon>Poaceae</taxon>
        <taxon>PACMAD clade</taxon>
        <taxon>Panicoideae</taxon>
        <taxon>Panicodae</taxon>
        <taxon>Paniceae</taxon>
        <taxon>Dichantheliinae</taxon>
        <taxon>Dichanthelium</taxon>
    </lineage>
</organism>
<keyword evidence="1" id="KW-0472">Membrane</keyword>
<dbReference type="EMBL" id="LWDX02051917">
    <property type="protein sequence ID" value="OEL20047.1"/>
    <property type="molecule type" value="Genomic_DNA"/>
</dbReference>
<evidence type="ECO:0000313" key="2">
    <source>
        <dbReference type="EMBL" id="OEL20047.1"/>
    </source>
</evidence>
<dbReference type="Proteomes" id="UP000095767">
    <property type="component" value="Unassembled WGS sequence"/>
</dbReference>
<protein>
    <submittedName>
        <fullName evidence="2">Uncharacterized protein</fullName>
    </submittedName>
</protein>
<name>A0A1E5V4P9_9POAL</name>
<comment type="caution">
    <text evidence="2">The sequence shown here is derived from an EMBL/GenBank/DDBJ whole genome shotgun (WGS) entry which is preliminary data.</text>
</comment>
<keyword evidence="1" id="KW-0812">Transmembrane</keyword>